<dbReference type="RefSeq" id="WP_382312805.1">
    <property type="nucleotide sequence ID" value="NZ_JBHUFD010000003.1"/>
</dbReference>
<proteinExistence type="predicted"/>
<name>A0ABW4QS31_9BACT</name>
<dbReference type="Proteomes" id="UP001597197">
    <property type="component" value="Unassembled WGS sequence"/>
</dbReference>
<evidence type="ECO:0000256" key="1">
    <source>
        <dbReference type="SAM" id="SignalP"/>
    </source>
</evidence>
<accession>A0ABW4QS31</accession>
<organism evidence="2 3">
    <name type="scientific">Hymenobacter bucti</name>
    <dbReference type="NCBI Taxonomy" id="1844114"/>
    <lineage>
        <taxon>Bacteria</taxon>
        <taxon>Pseudomonadati</taxon>
        <taxon>Bacteroidota</taxon>
        <taxon>Cytophagia</taxon>
        <taxon>Cytophagales</taxon>
        <taxon>Hymenobacteraceae</taxon>
        <taxon>Hymenobacter</taxon>
    </lineage>
</organism>
<dbReference type="Pfam" id="PF13585">
    <property type="entry name" value="CHU_C"/>
    <property type="match status" value="1"/>
</dbReference>
<evidence type="ECO:0000313" key="2">
    <source>
        <dbReference type="EMBL" id="MFD1872390.1"/>
    </source>
</evidence>
<evidence type="ECO:0000313" key="3">
    <source>
        <dbReference type="Proteomes" id="UP001597197"/>
    </source>
</evidence>
<dbReference type="SUPFAM" id="SSF101898">
    <property type="entry name" value="NHL repeat"/>
    <property type="match status" value="1"/>
</dbReference>
<dbReference type="EMBL" id="JBHUFD010000003">
    <property type="protein sequence ID" value="MFD1872390.1"/>
    <property type="molecule type" value="Genomic_DNA"/>
</dbReference>
<feature type="chain" id="PRO_5045890478" evidence="1">
    <location>
        <begin position="23"/>
        <end position="664"/>
    </location>
</feature>
<gene>
    <name evidence="2" type="ORF">ACFSDX_08125</name>
</gene>
<reference evidence="3" key="1">
    <citation type="journal article" date="2019" name="Int. J. Syst. Evol. Microbiol.">
        <title>The Global Catalogue of Microorganisms (GCM) 10K type strain sequencing project: providing services to taxonomists for standard genome sequencing and annotation.</title>
        <authorList>
            <consortium name="The Broad Institute Genomics Platform"/>
            <consortium name="The Broad Institute Genome Sequencing Center for Infectious Disease"/>
            <person name="Wu L."/>
            <person name="Ma J."/>
        </authorList>
    </citation>
    <scope>NUCLEOTIDE SEQUENCE [LARGE SCALE GENOMIC DNA]</scope>
    <source>
        <strain evidence="3">CGMCC 1.15795</strain>
    </source>
</reference>
<feature type="signal peptide" evidence="1">
    <location>
        <begin position="1"/>
        <end position="22"/>
    </location>
</feature>
<comment type="caution">
    <text evidence="2">The sequence shown here is derived from an EMBL/GenBank/DDBJ whole genome shotgun (WGS) entry which is preliminary data.</text>
</comment>
<sequence length="664" mass="69290">MKSTLRPILVLLGVLGTFVAQAQGPYATWYFGQQAGLRFGAAAGPVPLTDGQLTSPAACATLCTTAGDLLCYSNGQKIWNKQHQVMAGGDSLGGSTLASQGCGLLRAPNAGQTAYVLTMRYEGPISAFSTGQPVVTEVDLAGAGGLGQVGRRRQPVVADSILMRLGERKFAAHQALVRHANGTDYWLITRLQEQGIFLASRITGGGVWPCPVTVVSRVFAPRVSSAVNLGSTLAAAPNGQTLLYNDVATSFLLKFDPATGRVSAPTQLTLPAPAIPVTSSFTPYCYGAVFSPDGSKCYLSRHYQVEPVIGYTAASQVIQYNLAAGSPQAVAASGVEVSSQYARSGGVKSFGMQRGADGAIYVAVNGEAALDVIAAPNALGQACQYSIKRQQLANRLSGDDLPMITNDANLAVTLTLRDAYGCAGQPTLLVADGSAIGAAGDSLVWSPGGGLPVVRTTAAATPTVTYATPGTYPLMVALRRAGRTVLTATATAYIFASPTVSLGADTAVCTPFALRLAPRTAIPAGSALRWQDGSTEPALTATAPGTYWVEVTTSTSCTTRATIIISAKPTCPAVVVAPPAPLPVLIPNVLTPNGDGANEYFVLQGLVAADWKVQVFSRWGQPVFEQEKYDNRWAAQGQAAGLYYYLLRHAATGQQYRGWVEVIK</sequence>
<keyword evidence="1" id="KW-0732">Signal</keyword>
<keyword evidence="3" id="KW-1185">Reference proteome</keyword>
<protein>
    <submittedName>
        <fullName evidence="2">Gliding motility-associated C-terminal domain-containing protein</fullName>
    </submittedName>
</protein>